<evidence type="ECO:0000313" key="3">
    <source>
        <dbReference type="Proteomes" id="UP001303647"/>
    </source>
</evidence>
<reference evidence="2" key="2">
    <citation type="submission" date="2023-05" db="EMBL/GenBank/DDBJ databases">
        <authorList>
            <consortium name="Lawrence Berkeley National Laboratory"/>
            <person name="Steindorff A."/>
            <person name="Hensen N."/>
            <person name="Bonometti L."/>
            <person name="Westerberg I."/>
            <person name="Brannstrom I.O."/>
            <person name="Guillou S."/>
            <person name="Cros-Aarteil S."/>
            <person name="Calhoun S."/>
            <person name="Haridas S."/>
            <person name="Kuo A."/>
            <person name="Mondo S."/>
            <person name="Pangilinan J."/>
            <person name="Riley R."/>
            <person name="Labutti K."/>
            <person name="Andreopoulos B."/>
            <person name="Lipzen A."/>
            <person name="Chen C."/>
            <person name="Yanf M."/>
            <person name="Daum C."/>
            <person name="Ng V."/>
            <person name="Clum A."/>
            <person name="Ohm R."/>
            <person name="Martin F."/>
            <person name="Silar P."/>
            <person name="Natvig D."/>
            <person name="Lalanne C."/>
            <person name="Gautier V."/>
            <person name="Ament-Velasquez S.L."/>
            <person name="Kruys A."/>
            <person name="Hutchinson M.I."/>
            <person name="Powell A.J."/>
            <person name="Barry K."/>
            <person name="Miller A.N."/>
            <person name="Grigoriev I.V."/>
            <person name="Debuchy R."/>
            <person name="Gladieux P."/>
            <person name="Thoren M.H."/>
            <person name="Johannesson H."/>
        </authorList>
    </citation>
    <scope>NUCLEOTIDE SEQUENCE</scope>
    <source>
        <strain evidence="2">CBS 359.72</strain>
    </source>
</reference>
<comment type="caution">
    <text evidence="2">The sequence shown here is derived from an EMBL/GenBank/DDBJ whole genome shotgun (WGS) entry which is preliminary data.</text>
</comment>
<feature type="compositionally biased region" description="Low complexity" evidence="1">
    <location>
        <begin position="246"/>
        <end position="256"/>
    </location>
</feature>
<dbReference type="EMBL" id="MU857814">
    <property type="protein sequence ID" value="KAK4243461.1"/>
    <property type="molecule type" value="Genomic_DNA"/>
</dbReference>
<reference evidence="2" key="1">
    <citation type="journal article" date="2023" name="Mol. Phylogenet. Evol.">
        <title>Genome-scale phylogeny and comparative genomics of the fungal order Sordariales.</title>
        <authorList>
            <person name="Hensen N."/>
            <person name="Bonometti L."/>
            <person name="Westerberg I."/>
            <person name="Brannstrom I.O."/>
            <person name="Guillou S."/>
            <person name="Cros-Aarteil S."/>
            <person name="Calhoun S."/>
            <person name="Haridas S."/>
            <person name="Kuo A."/>
            <person name="Mondo S."/>
            <person name="Pangilinan J."/>
            <person name="Riley R."/>
            <person name="LaButti K."/>
            <person name="Andreopoulos B."/>
            <person name="Lipzen A."/>
            <person name="Chen C."/>
            <person name="Yan M."/>
            <person name="Daum C."/>
            <person name="Ng V."/>
            <person name="Clum A."/>
            <person name="Steindorff A."/>
            <person name="Ohm R.A."/>
            <person name="Martin F."/>
            <person name="Silar P."/>
            <person name="Natvig D.O."/>
            <person name="Lalanne C."/>
            <person name="Gautier V."/>
            <person name="Ament-Velasquez S.L."/>
            <person name="Kruys A."/>
            <person name="Hutchinson M.I."/>
            <person name="Powell A.J."/>
            <person name="Barry K."/>
            <person name="Miller A.N."/>
            <person name="Grigoriev I.V."/>
            <person name="Debuchy R."/>
            <person name="Gladieux P."/>
            <person name="Hiltunen Thoren M."/>
            <person name="Johannesson H."/>
        </authorList>
    </citation>
    <scope>NUCLEOTIDE SEQUENCE</scope>
    <source>
        <strain evidence="2">CBS 359.72</strain>
    </source>
</reference>
<dbReference type="Proteomes" id="UP001303647">
    <property type="component" value="Unassembled WGS sequence"/>
</dbReference>
<feature type="compositionally biased region" description="Low complexity" evidence="1">
    <location>
        <begin position="274"/>
        <end position="289"/>
    </location>
</feature>
<gene>
    <name evidence="2" type="ORF">C7999DRAFT_18179</name>
</gene>
<keyword evidence="3" id="KW-1185">Reference proteome</keyword>
<name>A0AAN7CKS1_9PEZI</name>
<evidence type="ECO:0000256" key="1">
    <source>
        <dbReference type="SAM" id="MobiDB-lite"/>
    </source>
</evidence>
<feature type="region of interest" description="Disordered" evidence="1">
    <location>
        <begin position="236"/>
        <end position="256"/>
    </location>
</feature>
<sequence>MAASWYRKSYSQSWIKARKEPRLPPAPETPAPPFGELIRTLRLEDLEDSSRTLENSARVKELQSVTSFSWVDKSAHGPEILIPGRPPLWTPQVTPTQLKEDRGSYYRDKNAARYHKHPIEPAVVASLEANPALLAGLDVFACGSTLGNLLRFVRGEEKVFRMLAYKVQNTIFLVRRENSPTELIPNVRGYGHTFPEANTTWEADVKGSASHQRVIRYTFGGLNLAVRFEADGYIKSRNDPADSEKSSPSSSSSAIPSLDELTTALSTAKVTISTVPSSTNTTTTTNTINASPQLPKITRAGAPVPHTTLFDLKTRSIRTRDTKDHLAEELPRLWVRQIPTFVLAFHTRGLFRREDTEVQDVRAEVAQWEQKHATELAKLAALLSRVRDVLFEEGKEEEEEAAAGWGGAVEICRRVGWRDELEFRKPGGEVAGALSDEVMKWWVRAVSAGQGTQWADEGKDFTFTAHSDFGAGEVESWEAAEDADFTACSADHCGYCGRCSY</sequence>
<evidence type="ECO:0000313" key="2">
    <source>
        <dbReference type="EMBL" id="KAK4243461.1"/>
    </source>
</evidence>
<accession>A0AAN7CKS1</accession>
<dbReference type="AlphaFoldDB" id="A0AAN7CKS1"/>
<dbReference type="PANTHER" id="PTHR35179">
    <property type="entry name" value="PROTEIN CBG02620"/>
    <property type="match status" value="1"/>
</dbReference>
<protein>
    <recommendedName>
        <fullName evidence="4">Geranylgeranyl pyrophosphate synthetase</fullName>
    </recommendedName>
</protein>
<organism evidence="2 3">
    <name type="scientific">Corynascus novoguineensis</name>
    <dbReference type="NCBI Taxonomy" id="1126955"/>
    <lineage>
        <taxon>Eukaryota</taxon>
        <taxon>Fungi</taxon>
        <taxon>Dikarya</taxon>
        <taxon>Ascomycota</taxon>
        <taxon>Pezizomycotina</taxon>
        <taxon>Sordariomycetes</taxon>
        <taxon>Sordariomycetidae</taxon>
        <taxon>Sordariales</taxon>
        <taxon>Chaetomiaceae</taxon>
        <taxon>Corynascus</taxon>
    </lineage>
</organism>
<proteinExistence type="predicted"/>
<dbReference type="PANTHER" id="PTHR35179:SF2">
    <property type="entry name" value="START DOMAIN-CONTAINING PROTEIN"/>
    <property type="match status" value="1"/>
</dbReference>
<evidence type="ECO:0008006" key="4">
    <source>
        <dbReference type="Google" id="ProtNLM"/>
    </source>
</evidence>
<feature type="compositionally biased region" description="Basic and acidic residues" evidence="1">
    <location>
        <begin position="236"/>
        <end position="245"/>
    </location>
</feature>
<feature type="region of interest" description="Disordered" evidence="1">
    <location>
        <begin position="274"/>
        <end position="301"/>
    </location>
</feature>